<dbReference type="Proteomes" id="UP000053562">
    <property type="component" value="Unassembled WGS sequence"/>
</dbReference>
<name>A0A0J9S2P6_PLAVI</name>
<dbReference type="InterPro" id="IPR008780">
    <property type="entry name" value="Plasmodium_Vir"/>
</dbReference>
<accession>A0A0J9S2P6</accession>
<protein>
    <recommendedName>
        <fullName evidence="4">Variable surface protein</fullName>
    </recommendedName>
</protein>
<dbReference type="OrthoDB" id="10364303at2759"/>
<proteinExistence type="predicted"/>
<gene>
    <name evidence="2" type="ORF">PVIIG_06360</name>
</gene>
<feature type="compositionally biased region" description="Basic and acidic residues" evidence="1">
    <location>
        <begin position="211"/>
        <end position="238"/>
    </location>
</feature>
<evidence type="ECO:0000313" key="2">
    <source>
        <dbReference type="EMBL" id="KMZ77014.1"/>
    </source>
</evidence>
<reference evidence="2 3" key="1">
    <citation type="submission" date="2011-08" db="EMBL/GenBank/DDBJ databases">
        <title>The Genome Sequence of Plasmodium vivax India VII.</title>
        <authorList>
            <consortium name="The Broad Institute Genome Sequencing Platform"/>
            <consortium name="The Broad Institute Genome Sequencing Center for Infectious Disease"/>
            <person name="Neafsey D."/>
            <person name="Carlton J."/>
            <person name="Barnwell J."/>
            <person name="Collins W."/>
            <person name="Escalante A."/>
            <person name="Mullikin J."/>
            <person name="Saul A."/>
            <person name="Guigo R."/>
            <person name="Camara F."/>
            <person name="Young S.K."/>
            <person name="Zeng Q."/>
            <person name="Gargeya S."/>
            <person name="Fitzgerald M."/>
            <person name="Haas B."/>
            <person name="Abouelleil A."/>
            <person name="Alvarado L."/>
            <person name="Arachchi H.M."/>
            <person name="Berlin A."/>
            <person name="Brown A."/>
            <person name="Chapman S.B."/>
            <person name="Chen Z."/>
            <person name="Dunbar C."/>
            <person name="Freedman E."/>
            <person name="Gearin G."/>
            <person name="Gellesch M."/>
            <person name="Goldberg J."/>
            <person name="Griggs A."/>
            <person name="Gujja S."/>
            <person name="Heiman D."/>
            <person name="Howarth C."/>
            <person name="Larson L."/>
            <person name="Lui A."/>
            <person name="MacDonald P.J.P."/>
            <person name="Montmayeur A."/>
            <person name="Murphy C."/>
            <person name="Neiman D."/>
            <person name="Pearson M."/>
            <person name="Priest M."/>
            <person name="Roberts A."/>
            <person name="Saif S."/>
            <person name="Shea T."/>
            <person name="Shenoy N."/>
            <person name="Sisk P."/>
            <person name="Stolte C."/>
            <person name="Sykes S."/>
            <person name="Wortman J."/>
            <person name="Nusbaum C."/>
            <person name="Birren B."/>
        </authorList>
    </citation>
    <scope>NUCLEOTIDE SEQUENCE [LARGE SCALE GENOMIC DNA]</scope>
    <source>
        <strain evidence="2 3">India VII</strain>
    </source>
</reference>
<dbReference type="AlphaFoldDB" id="A0A0J9S2P6"/>
<feature type="compositionally biased region" description="Basic and acidic residues" evidence="1">
    <location>
        <begin position="258"/>
        <end position="284"/>
    </location>
</feature>
<dbReference type="Pfam" id="PF05795">
    <property type="entry name" value="Plasmodium_Vir"/>
    <property type="match status" value="1"/>
</dbReference>
<sequence length="388" mass="44617">MPKEIVDSYCNSLTTGNNADVFNDHSLCKSAINALSYIKYTINSKIFNNNTKWCEYLSYFLHDNIQKCKSCNHTEQLYIELNKIIRADNTMDNNCTIEKFTNDIEDFKKKKELYLLSEILYLIKNEYKYIFYVNEDSYNEFFRKCANIYKEIIPAGNCNKMKEYNSELSEFKKNFDETMSFLNQKGFRITQDLITYNESVCRKQSQAVQIEAEKPEKARHVEQDGAGIREKDVARQVEQDGAGIGEKDVAGTGEQDVEGTRGQDRKGQEAKREVSAPEAMHEQQEASVIGPGRTTETEILLIPKEDSFKGEATMVPDIDGDTSEPFVPKNVSTIGATLAGSSLFLLMMYKVIKHIINKIYHFVLMYILHYPAKLLIPNNNIFNYEYSF</sequence>
<evidence type="ECO:0000313" key="3">
    <source>
        <dbReference type="Proteomes" id="UP000053562"/>
    </source>
</evidence>
<organism evidence="2 3">
    <name type="scientific">Plasmodium vivax India VII</name>
    <dbReference type="NCBI Taxonomy" id="1077284"/>
    <lineage>
        <taxon>Eukaryota</taxon>
        <taxon>Sar</taxon>
        <taxon>Alveolata</taxon>
        <taxon>Apicomplexa</taxon>
        <taxon>Aconoidasida</taxon>
        <taxon>Haemosporida</taxon>
        <taxon>Plasmodiidae</taxon>
        <taxon>Plasmodium</taxon>
        <taxon>Plasmodium (Plasmodium)</taxon>
    </lineage>
</organism>
<evidence type="ECO:0008006" key="4">
    <source>
        <dbReference type="Google" id="ProtNLM"/>
    </source>
</evidence>
<evidence type="ECO:0000256" key="1">
    <source>
        <dbReference type="SAM" id="MobiDB-lite"/>
    </source>
</evidence>
<dbReference type="EMBL" id="KQ234536">
    <property type="protein sequence ID" value="KMZ77014.1"/>
    <property type="molecule type" value="Genomic_DNA"/>
</dbReference>
<feature type="region of interest" description="Disordered" evidence="1">
    <location>
        <begin position="211"/>
        <end position="287"/>
    </location>
</feature>